<feature type="compositionally biased region" description="Low complexity" evidence="5">
    <location>
        <begin position="114"/>
        <end position="123"/>
    </location>
</feature>
<keyword evidence="7" id="KW-1185">Reference proteome</keyword>
<dbReference type="SUPFAM" id="SSF48264">
    <property type="entry name" value="Cytochrome P450"/>
    <property type="match status" value="1"/>
</dbReference>
<evidence type="ECO:0000256" key="3">
    <source>
        <dbReference type="ARBA" id="ARBA00023004"/>
    </source>
</evidence>
<dbReference type="GO" id="GO:0016705">
    <property type="term" value="F:oxidoreductase activity, acting on paired donors, with incorporation or reduction of molecular oxygen"/>
    <property type="evidence" value="ECO:0007669"/>
    <property type="project" value="InterPro"/>
</dbReference>
<dbReference type="PROSITE" id="PS00086">
    <property type="entry name" value="CYTOCHROME_P450"/>
    <property type="match status" value="1"/>
</dbReference>
<dbReference type="InterPro" id="IPR017972">
    <property type="entry name" value="Cyt_P450_CS"/>
</dbReference>
<dbReference type="Gene3D" id="1.10.630.10">
    <property type="entry name" value="Cytochrome P450"/>
    <property type="match status" value="1"/>
</dbReference>
<dbReference type="GO" id="GO:0005506">
    <property type="term" value="F:iron ion binding"/>
    <property type="evidence" value="ECO:0007669"/>
    <property type="project" value="InterPro"/>
</dbReference>
<keyword evidence="4" id="KW-0349">Heme</keyword>
<dbReference type="Pfam" id="PF00067">
    <property type="entry name" value="p450"/>
    <property type="match status" value="1"/>
</dbReference>
<evidence type="ECO:0000256" key="5">
    <source>
        <dbReference type="SAM" id="MobiDB-lite"/>
    </source>
</evidence>
<keyword evidence="4" id="KW-0560">Oxidoreductase</keyword>
<dbReference type="EMBL" id="VEPZ02000198">
    <property type="protein sequence ID" value="KAE8730902.1"/>
    <property type="molecule type" value="Genomic_DNA"/>
</dbReference>
<sequence length="194" mass="22091">MNQCRKHLALRLRRCRFRTVRGEEVEATIGKLRRGSLNGEAVNLSELLTSVSNDVVSGSALSRKYEDEDGKSKSDEKASKSDQKRGRKQIEDRHERRESNGLLKMCDQRSFKDSSSCSPPRSSTNRIKDSRHFRGRDFEYLPFGFGGRGCPGIAFAEAFIHYLVANLLYWFDWKLGDGENAENLDMDEAYGLTV</sequence>
<protein>
    <submittedName>
        <fullName evidence="6">Uncharacterized protein</fullName>
    </submittedName>
</protein>
<evidence type="ECO:0000256" key="4">
    <source>
        <dbReference type="RuleBase" id="RU000461"/>
    </source>
</evidence>
<dbReference type="PANTHER" id="PTHR47955:SF15">
    <property type="entry name" value="CYTOCHROME P450 71A2-LIKE"/>
    <property type="match status" value="1"/>
</dbReference>
<keyword evidence="4" id="KW-0503">Monooxygenase</keyword>
<keyword evidence="3 4" id="KW-0408">Iron</keyword>
<feature type="compositionally biased region" description="Basic and acidic residues" evidence="5">
    <location>
        <begin position="63"/>
        <end position="99"/>
    </location>
</feature>
<name>A0A6A3CTU7_HIBSY</name>
<gene>
    <name evidence="6" type="ORF">F3Y22_tig00002847pilonHSYRG00126</name>
</gene>
<evidence type="ECO:0000256" key="1">
    <source>
        <dbReference type="ARBA" id="ARBA00010617"/>
    </source>
</evidence>
<dbReference type="GO" id="GO:0004497">
    <property type="term" value="F:monooxygenase activity"/>
    <property type="evidence" value="ECO:0007669"/>
    <property type="project" value="UniProtKB-KW"/>
</dbReference>
<feature type="region of interest" description="Disordered" evidence="5">
    <location>
        <begin position="62"/>
        <end position="129"/>
    </location>
</feature>
<proteinExistence type="inferred from homology"/>
<evidence type="ECO:0000256" key="2">
    <source>
        <dbReference type="ARBA" id="ARBA00022723"/>
    </source>
</evidence>
<dbReference type="InterPro" id="IPR001128">
    <property type="entry name" value="Cyt_P450"/>
</dbReference>
<dbReference type="PANTHER" id="PTHR47955">
    <property type="entry name" value="CYTOCHROME P450 FAMILY 71 PROTEIN"/>
    <property type="match status" value="1"/>
</dbReference>
<dbReference type="Proteomes" id="UP000436088">
    <property type="component" value="Unassembled WGS sequence"/>
</dbReference>
<comment type="similarity">
    <text evidence="1 4">Belongs to the cytochrome P450 family.</text>
</comment>
<comment type="caution">
    <text evidence="6">The sequence shown here is derived from an EMBL/GenBank/DDBJ whole genome shotgun (WGS) entry which is preliminary data.</text>
</comment>
<organism evidence="6 7">
    <name type="scientific">Hibiscus syriacus</name>
    <name type="common">Rose of Sharon</name>
    <dbReference type="NCBI Taxonomy" id="106335"/>
    <lineage>
        <taxon>Eukaryota</taxon>
        <taxon>Viridiplantae</taxon>
        <taxon>Streptophyta</taxon>
        <taxon>Embryophyta</taxon>
        <taxon>Tracheophyta</taxon>
        <taxon>Spermatophyta</taxon>
        <taxon>Magnoliopsida</taxon>
        <taxon>eudicotyledons</taxon>
        <taxon>Gunneridae</taxon>
        <taxon>Pentapetalae</taxon>
        <taxon>rosids</taxon>
        <taxon>malvids</taxon>
        <taxon>Malvales</taxon>
        <taxon>Malvaceae</taxon>
        <taxon>Malvoideae</taxon>
        <taxon>Hibiscus</taxon>
    </lineage>
</organism>
<reference evidence="6" key="1">
    <citation type="submission" date="2019-09" db="EMBL/GenBank/DDBJ databases">
        <title>Draft genome information of white flower Hibiscus syriacus.</title>
        <authorList>
            <person name="Kim Y.-M."/>
        </authorList>
    </citation>
    <scope>NUCLEOTIDE SEQUENCE [LARGE SCALE GENOMIC DNA]</scope>
    <source>
        <strain evidence="6">YM2019G1</strain>
    </source>
</reference>
<keyword evidence="2 4" id="KW-0479">Metal-binding</keyword>
<accession>A0A6A3CTU7</accession>
<evidence type="ECO:0000313" key="7">
    <source>
        <dbReference type="Proteomes" id="UP000436088"/>
    </source>
</evidence>
<dbReference type="AlphaFoldDB" id="A0A6A3CTU7"/>
<evidence type="ECO:0000313" key="6">
    <source>
        <dbReference type="EMBL" id="KAE8730902.1"/>
    </source>
</evidence>
<dbReference type="InterPro" id="IPR036396">
    <property type="entry name" value="Cyt_P450_sf"/>
</dbReference>
<dbReference type="GO" id="GO:0020037">
    <property type="term" value="F:heme binding"/>
    <property type="evidence" value="ECO:0007669"/>
    <property type="project" value="InterPro"/>
</dbReference>